<dbReference type="EMBL" id="BAAAHH010000007">
    <property type="protein sequence ID" value="GAA0947234.1"/>
    <property type="molecule type" value="Genomic_DNA"/>
</dbReference>
<dbReference type="Proteomes" id="UP001500665">
    <property type="component" value="Unassembled WGS sequence"/>
</dbReference>
<evidence type="ECO:0000313" key="1">
    <source>
        <dbReference type="EMBL" id="GAA0947234.1"/>
    </source>
</evidence>
<reference evidence="1 2" key="1">
    <citation type="journal article" date="2019" name="Int. J. Syst. Evol. Microbiol.">
        <title>The Global Catalogue of Microorganisms (GCM) 10K type strain sequencing project: providing services to taxonomists for standard genome sequencing and annotation.</title>
        <authorList>
            <consortium name="The Broad Institute Genomics Platform"/>
            <consortium name="The Broad Institute Genome Sequencing Center for Infectious Disease"/>
            <person name="Wu L."/>
            <person name="Ma J."/>
        </authorList>
    </citation>
    <scope>NUCLEOTIDE SEQUENCE [LARGE SCALE GENOMIC DNA]</scope>
    <source>
        <strain evidence="1 2">JCM 10696</strain>
    </source>
</reference>
<proteinExistence type="predicted"/>
<sequence length="59" mass="6236">MVDLRQHFHTRGGRAFMGVLMQAVFAAEPGDLSALWAASYIGAAGGVDVLIDTTGRSRS</sequence>
<accession>A0ABN1QTQ0</accession>
<gene>
    <name evidence="1" type="ORF">GCM10009550_22510</name>
</gene>
<comment type="caution">
    <text evidence="1">The sequence shown here is derived from an EMBL/GenBank/DDBJ whole genome shotgun (WGS) entry which is preliminary data.</text>
</comment>
<organism evidence="1 2">
    <name type="scientific">Actinocorallia libanotica</name>
    <dbReference type="NCBI Taxonomy" id="46162"/>
    <lineage>
        <taxon>Bacteria</taxon>
        <taxon>Bacillati</taxon>
        <taxon>Actinomycetota</taxon>
        <taxon>Actinomycetes</taxon>
        <taxon>Streptosporangiales</taxon>
        <taxon>Thermomonosporaceae</taxon>
        <taxon>Actinocorallia</taxon>
    </lineage>
</organism>
<keyword evidence="2" id="KW-1185">Reference proteome</keyword>
<name>A0ABN1QTQ0_9ACTN</name>
<evidence type="ECO:0000313" key="2">
    <source>
        <dbReference type="Proteomes" id="UP001500665"/>
    </source>
</evidence>
<dbReference type="Gene3D" id="3.90.660.10">
    <property type="match status" value="1"/>
</dbReference>
<protein>
    <submittedName>
        <fullName evidence="1">Uncharacterized protein</fullName>
    </submittedName>
</protein>